<dbReference type="SMART" id="SM00327">
    <property type="entry name" value="VWA"/>
    <property type="match status" value="1"/>
</dbReference>
<dbReference type="Gene3D" id="3.40.50.410">
    <property type="entry name" value="von Willebrand factor, type A domain"/>
    <property type="match status" value="1"/>
</dbReference>
<dbReference type="AlphaFoldDB" id="A0A3B0X223"/>
<organism evidence="2">
    <name type="scientific">hydrothermal vent metagenome</name>
    <dbReference type="NCBI Taxonomy" id="652676"/>
    <lineage>
        <taxon>unclassified sequences</taxon>
        <taxon>metagenomes</taxon>
        <taxon>ecological metagenomes</taxon>
    </lineage>
</organism>
<accession>A0A3B0X223</accession>
<reference evidence="2" key="1">
    <citation type="submission" date="2018-06" db="EMBL/GenBank/DDBJ databases">
        <authorList>
            <person name="Zhirakovskaya E."/>
        </authorList>
    </citation>
    <scope>NUCLEOTIDE SEQUENCE</scope>
</reference>
<protein>
    <submittedName>
        <fullName evidence="2">Nitric oxide reductase activation protein NorD</fullName>
    </submittedName>
</protein>
<dbReference type="InterPro" id="IPR002035">
    <property type="entry name" value="VWF_A"/>
</dbReference>
<evidence type="ECO:0000259" key="1">
    <source>
        <dbReference type="PROSITE" id="PS50234"/>
    </source>
</evidence>
<proteinExistence type="predicted"/>
<dbReference type="PROSITE" id="PS50234">
    <property type="entry name" value="VWFA"/>
    <property type="match status" value="1"/>
</dbReference>
<evidence type="ECO:0000313" key="2">
    <source>
        <dbReference type="EMBL" id="VAW61831.1"/>
    </source>
</evidence>
<gene>
    <name evidence="2" type="ORF">MNBD_GAMMA11-3487</name>
</gene>
<dbReference type="SUPFAM" id="SSF53300">
    <property type="entry name" value="vWA-like"/>
    <property type="match status" value="1"/>
</dbReference>
<feature type="domain" description="VWFA" evidence="1">
    <location>
        <begin position="518"/>
        <end position="699"/>
    </location>
</feature>
<dbReference type="InterPro" id="IPR051928">
    <property type="entry name" value="NorD/CobT"/>
</dbReference>
<name>A0A3B0X223_9ZZZZ</name>
<dbReference type="PANTHER" id="PTHR41248:SF1">
    <property type="entry name" value="NORD PROTEIN"/>
    <property type="match status" value="1"/>
</dbReference>
<dbReference type="EMBL" id="UOFG01000155">
    <property type="protein sequence ID" value="VAW61831.1"/>
    <property type="molecule type" value="Genomic_DNA"/>
</dbReference>
<dbReference type="CDD" id="cd01454">
    <property type="entry name" value="vWA_norD_type"/>
    <property type="match status" value="1"/>
</dbReference>
<sequence>MSLPPFSFAEIEERFDDMFVEVDESVIQHLTQFDIQMQDALLVIVEKAASTSSGLAYQLANRLQRAIELMELETIEMWLDQAIDIFDSKGLYGAIEKLNELESVASHAQQKLTGIAFEEVCNMLEHFVTGLHGRKLKIEADKKTYTDTETIFLPSMLNRFAQKDDNFQLYKCTVVFLWAQNWFGTWRCNLNEVLSRYEDPAHALAWFHVLEVIRLDLKIKHELPGIHRQMQRLCELSGHTRSCDISASGIEKSITEKSRANDCLQLLDQVIHLELPSLNYYAGCLRADQVELRREIRLIKEKELFRQAIAHVLEEKKDRAASELNEKERREISAQEIPDPDMPDGFKYRLELDGESITPPDGVESLMSSIIQDLGEIPDNYLVAAGDGNYNVIADQEKTEDTSVWAGTYHEEGAFLHKEWDYRRQRYKKNWCALREVPLTCASTEFVQQTVDKYSGLVKNLRRTFEILRGEDKMLKKQPYGDDIDIDALVEAWGDMASGLEMSENIFTKMHKEERNIAVIFMVDMSGSTKGWINDAERESLVLLCEALETLGDRYAIYGFTGNTRKRCEIYPVKTFKDAYDDKTRGRIANISPQDYTRLGVFIRHFNQMFESVEAKTKILITLSDGKPEDYDGYRGEYGIEDTRIALLESRQQGIHPFCITLDKEGRDYLKTMYGAARYVVIDDIKQLPLKVADIYRNITR</sequence>
<dbReference type="InterPro" id="IPR036465">
    <property type="entry name" value="vWFA_dom_sf"/>
</dbReference>
<dbReference type="PANTHER" id="PTHR41248">
    <property type="entry name" value="NORD PROTEIN"/>
    <property type="match status" value="1"/>
</dbReference>